<feature type="transmembrane region" description="Helical" evidence="9">
    <location>
        <begin position="332"/>
        <end position="350"/>
    </location>
</feature>
<feature type="transmembrane region" description="Helical" evidence="9">
    <location>
        <begin position="225"/>
        <end position="244"/>
    </location>
</feature>
<dbReference type="Proteomes" id="UP001206924">
    <property type="component" value="Unassembled WGS sequence"/>
</dbReference>
<feature type="transmembrane region" description="Helical" evidence="9">
    <location>
        <begin position="302"/>
        <end position="320"/>
    </location>
</feature>
<keyword evidence="4" id="KW-1003">Cell membrane</keyword>
<name>A0ABT1NV97_9MICC</name>
<dbReference type="InterPro" id="IPR004638">
    <property type="entry name" value="EmrB-like"/>
</dbReference>
<feature type="transmembrane region" description="Helical" evidence="9">
    <location>
        <begin position="356"/>
        <end position="375"/>
    </location>
</feature>
<proteinExistence type="inferred from homology"/>
<feature type="compositionally biased region" description="Polar residues" evidence="8">
    <location>
        <begin position="419"/>
        <end position="432"/>
    </location>
</feature>
<evidence type="ECO:0000313" key="12">
    <source>
        <dbReference type="Proteomes" id="UP001206924"/>
    </source>
</evidence>
<keyword evidence="5 9" id="KW-0812">Transmembrane</keyword>
<accession>A0ABT1NV97</accession>
<dbReference type="NCBIfam" id="TIGR00711">
    <property type="entry name" value="efflux_EmrB"/>
    <property type="match status" value="1"/>
</dbReference>
<comment type="caution">
    <text evidence="11">The sequence shown here is derived from an EMBL/GenBank/DDBJ whole genome shotgun (WGS) entry which is preliminary data.</text>
</comment>
<feature type="transmembrane region" description="Helical" evidence="9">
    <location>
        <begin position="73"/>
        <end position="97"/>
    </location>
</feature>
<feature type="transmembrane region" description="Helical" evidence="9">
    <location>
        <begin position="160"/>
        <end position="180"/>
    </location>
</feature>
<evidence type="ECO:0000256" key="4">
    <source>
        <dbReference type="ARBA" id="ARBA00022475"/>
    </source>
</evidence>
<comment type="similarity">
    <text evidence="2">Belongs to the major facilitator superfamily. EmrB family.</text>
</comment>
<evidence type="ECO:0000256" key="1">
    <source>
        <dbReference type="ARBA" id="ARBA00004651"/>
    </source>
</evidence>
<feature type="domain" description="Major facilitator superfamily (MFS) profile" evidence="10">
    <location>
        <begin position="8"/>
        <end position="549"/>
    </location>
</feature>
<dbReference type="SUPFAM" id="SSF103473">
    <property type="entry name" value="MFS general substrate transporter"/>
    <property type="match status" value="1"/>
</dbReference>
<feature type="transmembrane region" description="Helical" evidence="9">
    <location>
        <begin position="46"/>
        <end position="66"/>
    </location>
</feature>
<feature type="region of interest" description="Disordered" evidence="8">
    <location>
        <begin position="396"/>
        <end position="484"/>
    </location>
</feature>
<dbReference type="Pfam" id="PF07690">
    <property type="entry name" value="MFS_1"/>
    <property type="match status" value="1"/>
</dbReference>
<feature type="transmembrane region" description="Helical" evidence="9">
    <location>
        <begin position="103"/>
        <end position="121"/>
    </location>
</feature>
<evidence type="ECO:0000259" key="10">
    <source>
        <dbReference type="PROSITE" id="PS50850"/>
    </source>
</evidence>
<feature type="compositionally biased region" description="Low complexity" evidence="8">
    <location>
        <begin position="439"/>
        <end position="460"/>
    </location>
</feature>
<keyword evidence="7 9" id="KW-0472">Membrane</keyword>
<dbReference type="PROSITE" id="PS50850">
    <property type="entry name" value="MFS"/>
    <property type="match status" value="1"/>
</dbReference>
<evidence type="ECO:0000256" key="2">
    <source>
        <dbReference type="ARBA" id="ARBA00008537"/>
    </source>
</evidence>
<dbReference type="InterPro" id="IPR020846">
    <property type="entry name" value="MFS_dom"/>
</dbReference>
<evidence type="ECO:0000256" key="6">
    <source>
        <dbReference type="ARBA" id="ARBA00022989"/>
    </source>
</evidence>
<feature type="transmembrane region" description="Helical" evidence="9">
    <location>
        <begin position="133"/>
        <end position="154"/>
    </location>
</feature>
<comment type="subcellular location">
    <subcellularLocation>
        <location evidence="1">Cell membrane</location>
        <topology evidence="1">Multi-pass membrane protein</topology>
    </subcellularLocation>
</comment>
<keyword evidence="6 9" id="KW-1133">Transmembrane helix</keyword>
<feature type="transmembrane region" description="Helical" evidence="9">
    <location>
        <begin position="265"/>
        <end position="290"/>
    </location>
</feature>
<dbReference type="Gene3D" id="1.20.1250.20">
    <property type="entry name" value="MFS general substrate transporter like domains"/>
    <property type="match status" value="1"/>
</dbReference>
<reference evidence="11 12" key="1">
    <citation type="submission" date="2022-07" db="EMBL/GenBank/DDBJ databases">
        <title>Novel species in genus Arthrobacter.</title>
        <authorList>
            <person name="Liu Y."/>
        </authorList>
    </citation>
    <scope>NUCLEOTIDE SEQUENCE [LARGE SCALE GENOMIC DNA]</scope>
    <source>
        <strain evidence="12">zg-Y859</strain>
    </source>
</reference>
<evidence type="ECO:0000256" key="3">
    <source>
        <dbReference type="ARBA" id="ARBA00022448"/>
    </source>
</evidence>
<organism evidence="11 12">
    <name type="scientific">Arthrobacter jinronghuae</name>
    <dbReference type="NCBI Taxonomy" id="2964609"/>
    <lineage>
        <taxon>Bacteria</taxon>
        <taxon>Bacillati</taxon>
        <taxon>Actinomycetota</taxon>
        <taxon>Actinomycetes</taxon>
        <taxon>Micrococcales</taxon>
        <taxon>Micrococcaceae</taxon>
        <taxon>Arthrobacter</taxon>
    </lineage>
</organism>
<dbReference type="PANTHER" id="PTHR42718">
    <property type="entry name" value="MAJOR FACILITATOR SUPERFAMILY MULTIDRUG TRANSPORTER MFSC"/>
    <property type="match status" value="1"/>
</dbReference>
<keyword evidence="3" id="KW-0813">Transport</keyword>
<gene>
    <name evidence="11" type="ORF">NNX28_10740</name>
</gene>
<dbReference type="InterPro" id="IPR011701">
    <property type="entry name" value="MFS"/>
</dbReference>
<sequence length="549" mass="58106">MAPGSAMIIGLLMVSTFVVLLNEMMLGVALPTLIADLDITPTTGQWLTTGYLLTLAVLIPATGFVMRRFTTRAIFLGSMSLFLIGTVIAVIAPGFGVLLAGRIIQAVGTAVFVPLLITTTMRLVPVSRRGRMMALVTAVPAIAPAVGPAVSGLILSQLSWRWLFILMLPIIVATLILGAVKLRNVTVPERATLDVVSLLLSIIGFGGLVFGLASIGESVSGHAPVAPYIPLLIGLIGVGAFVYRQIRLQRQREAFLDTRIFKTRAYVLPTIVMTFVAMNGFGVVLVLPLILTAVLGLNTLQMGLFLFPGGAMIAIVSALGGRVYDKVGPKPLAIPGSIIWAASIWFLTTIDENTSVWLALGTYLVITGTQALMWAPMTTSALGSLPTELYSHGTAASPLSSNWPAPPAARSSSPPSPSERTQPTPERSTSPRASPPDGPHSLSPRSSPSVPSSAHCSSARPAPQPTKPEQGRKRQCAASGSPTSGISVPYPDYADCFGETAARSIASMYRVIESRLWMRKSIFSVMRSRSVDRSSRSPGSAFLTTIVCG</sequence>
<dbReference type="Gene3D" id="1.20.1720.10">
    <property type="entry name" value="Multidrug resistance protein D"/>
    <property type="match status" value="1"/>
</dbReference>
<dbReference type="EMBL" id="JANFLP010000010">
    <property type="protein sequence ID" value="MCQ1950409.1"/>
    <property type="molecule type" value="Genomic_DNA"/>
</dbReference>
<evidence type="ECO:0000256" key="8">
    <source>
        <dbReference type="SAM" id="MobiDB-lite"/>
    </source>
</evidence>
<evidence type="ECO:0000256" key="5">
    <source>
        <dbReference type="ARBA" id="ARBA00022692"/>
    </source>
</evidence>
<dbReference type="PRINTS" id="PR01036">
    <property type="entry name" value="TCRTETB"/>
</dbReference>
<evidence type="ECO:0000256" key="7">
    <source>
        <dbReference type="ARBA" id="ARBA00023136"/>
    </source>
</evidence>
<dbReference type="PANTHER" id="PTHR42718:SF9">
    <property type="entry name" value="MAJOR FACILITATOR SUPERFAMILY MULTIDRUG TRANSPORTER MFSC"/>
    <property type="match status" value="1"/>
</dbReference>
<feature type="compositionally biased region" description="Low complexity" evidence="8">
    <location>
        <begin position="400"/>
        <end position="413"/>
    </location>
</feature>
<feature type="transmembrane region" description="Helical" evidence="9">
    <location>
        <begin position="7"/>
        <end position="34"/>
    </location>
</feature>
<dbReference type="InterPro" id="IPR036259">
    <property type="entry name" value="MFS_trans_sf"/>
</dbReference>
<keyword evidence="12" id="KW-1185">Reference proteome</keyword>
<evidence type="ECO:0000313" key="11">
    <source>
        <dbReference type="EMBL" id="MCQ1950409.1"/>
    </source>
</evidence>
<evidence type="ECO:0000256" key="9">
    <source>
        <dbReference type="SAM" id="Phobius"/>
    </source>
</evidence>
<protein>
    <submittedName>
        <fullName evidence="11">DHA2 family efflux MFS transporter permease subunit</fullName>
    </submittedName>
</protein>
<feature type="transmembrane region" description="Helical" evidence="9">
    <location>
        <begin position="192"/>
        <end position="213"/>
    </location>
</feature>